<feature type="repeat" description="WD" evidence="1">
    <location>
        <begin position="1781"/>
        <end position="1812"/>
    </location>
</feature>
<dbReference type="OrthoDB" id="342131at2759"/>
<evidence type="ECO:0000259" key="3">
    <source>
        <dbReference type="Pfam" id="PF12234"/>
    </source>
</evidence>
<evidence type="ECO:0000313" key="5">
    <source>
        <dbReference type="Proteomes" id="UP000030745"/>
    </source>
</evidence>
<dbReference type="PROSITE" id="PS50082">
    <property type="entry name" value="WD_REPEATS_2"/>
    <property type="match status" value="1"/>
</dbReference>
<reference evidence="4 5" key="1">
    <citation type="journal article" date="2013" name="PLoS Genet.">
        <title>Distinctive expansion of potential virulence genes in the genome of the oomycete fish pathogen Saprolegnia parasitica.</title>
        <authorList>
            <person name="Jiang R.H."/>
            <person name="de Bruijn I."/>
            <person name="Haas B.J."/>
            <person name="Belmonte R."/>
            <person name="Lobach L."/>
            <person name="Christie J."/>
            <person name="van den Ackerveken G."/>
            <person name="Bottin A."/>
            <person name="Bulone V."/>
            <person name="Diaz-Moreno S.M."/>
            <person name="Dumas B."/>
            <person name="Fan L."/>
            <person name="Gaulin E."/>
            <person name="Govers F."/>
            <person name="Grenville-Briggs L.J."/>
            <person name="Horner N.R."/>
            <person name="Levin J.Z."/>
            <person name="Mammella M."/>
            <person name="Meijer H.J."/>
            <person name="Morris P."/>
            <person name="Nusbaum C."/>
            <person name="Oome S."/>
            <person name="Phillips A.J."/>
            <person name="van Rooyen D."/>
            <person name="Rzeszutek E."/>
            <person name="Saraiva M."/>
            <person name="Secombes C.J."/>
            <person name="Seidl M.F."/>
            <person name="Snel B."/>
            <person name="Stassen J.H."/>
            <person name="Sykes S."/>
            <person name="Tripathy S."/>
            <person name="van den Berg H."/>
            <person name="Vega-Arreguin J.C."/>
            <person name="Wawra S."/>
            <person name="Young S.K."/>
            <person name="Zeng Q."/>
            <person name="Dieguez-Uribeondo J."/>
            <person name="Russ C."/>
            <person name="Tyler B.M."/>
            <person name="van West P."/>
        </authorList>
    </citation>
    <scope>NUCLEOTIDE SEQUENCE [LARGE SCALE GENOMIC DNA]</scope>
    <source>
        <strain evidence="4 5">CBS 223.65</strain>
    </source>
</reference>
<evidence type="ECO:0000256" key="1">
    <source>
        <dbReference type="PROSITE-ProRule" id="PRU00221"/>
    </source>
</evidence>
<dbReference type="GO" id="GO:0043291">
    <property type="term" value="C:RAVE complex"/>
    <property type="evidence" value="ECO:0007669"/>
    <property type="project" value="TreeGrafter"/>
</dbReference>
<dbReference type="Proteomes" id="UP000030745">
    <property type="component" value="Unassembled WGS sequence"/>
</dbReference>
<dbReference type="Gene3D" id="2.130.10.10">
    <property type="entry name" value="YVTN repeat-like/Quinoprotein amine dehydrogenase"/>
    <property type="match status" value="2"/>
</dbReference>
<name>A0A067BZ55_SAPPC</name>
<evidence type="ECO:0000256" key="2">
    <source>
        <dbReference type="SAM" id="MobiDB-lite"/>
    </source>
</evidence>
<dbReference type="STRING" id="695850.A0A067BZ55"/>
<dbReference type="PANTHER" id="PTHR13950:SF9">
    <property type="entry name" value="RABCONNECTIN-3A"/>
    <property type="match status" value="1"/>
</dbReference>
<evidence type="ECO:0000313" key="4">
    <source>
        <dbReference type="EMBL" id="KDO23563.1"/>
    </source>
</evidence>
<dbReference type="InterPro" id="IPR001680">
    <property type="entry name" value="WD40_rpt"/>
</dbReference>
<protein>
    <recommendedName>
        <fullName evidence="3">RAVE complex protein Rav1 C-terminal domain-containing protein</fullName>
    </recommendedName>
</protein>
<organism evidence="4 5">
    <name type="scientific">Saprolegnia parasitica (strain CBS 223.65)</name>
    <dbReference type="NCBI Taxonomy" id="695850"/>
    <lineage>
        <taxon>Eukaryota</taxon>
        <taxon>Sar</taxon>
        <taxon>Stramenopiles</taxon>
        <taxon>Oomycota</taxon>
        <taxon>Saprolegniomycetes</taxon>
        <taxon>Saprolegniales</taxon>
        <taxon>Saprolegniaceae</taxon>
        <taxon>Saprolegnia</taxon>
    </lineage>
</organism>
<dbReference type="InterPro" id="IPR015943">
    <property type="entry name" value="WD40/YVTN_repeat-like_dom_sf"/>
</dbReference>
<feature type="compositionally biased region" description="Polar residues" evidence="2">
    <location>
        <begin position="1589"/>
        <end position="1600"/>
    </location>
</feature>
<dbReference type="OMA" id="AMGHLFM"/>
<dbReference type="KEGG" id="spar:SPRG_10758"/>
<dbReference type="SUPFAM" id="SSF50978">
    <property type="entry name" value="WD40 repeat-like"/>
    <property type="match status" value="3"/>
</dbReference>
<proteinExistence type="predicted"/>
<dbReference type="RefSeq" id="XP_012205713.1">
    <property type="nucleotide sequence ID" value="XM_012350323.1"/>
</dbReference>
<sequence>MLEERVTCVGAASANRALVATCDHFNYRWMFHTSEASMALVVSRGALLRGSDTEPTTADSFEPHQILPLPAAAQSIALHASSLRVAVACVDGRAMLFGIAHRSPPMNDDDAHWQCEATWRCEADMQAPLQWCETTDDLTLVAAGTRMTSWKVVHDAVTVYAHRSFDLCVDAPVHLLAAASDGRYIATGATPHSRLLKVWCMEPWPSETAAPSCVFLGHARAVCSMEWLDARAQGDNASLLTLDRRGQLTLWREDLNGSPFAFLQTLAIDTTAILSQYSSVNLVACGLVARPMTRPLARTTLNDGLCFWELTPKSEPEHLVYDDHRGVGQAAGFFFRSGATADTHQGEKFIPGNVALQTHAASYVVYGVLDNGDVCFWRLDCVSLLNATPRSHLLGTFSGLRQLFRSATLLHVSTSLSGQHEAPVVAFLLQSMPVGELQRVQLRVNGAEVDLISAVDVYPRMGSHAPIAALVASSTSTMGFMDANETLFVLSDGATLQKLAHPHLELTHTRFPSTTSVVTAVVVLDADLILCATADREILALCGYDNHAKANVLTLATTASALRRLVVLPTTLLGLGDDGSVVAWTFSRSPLLLTNAQVWAIEWSSVLYMERYALGDGAFLLAASSPCSLSTWSVATGAVLHRFDLHHCVFKASRSARTICVHAPYDAVATAQWTVDARTSAIVWLQDAFVLCLARGVQLTLYSGPTVLWTMDMALPQATTFLVHGGTLYMSRGALLTSAVLLPKEPSSPSVWPPLLLFQLLRRGAFKALGRFLDALKRSLEAYEETCYVNMHATPVYAPPRLAWASIMLDPLSGKEDLWTPSRAAPKDCAALLFAPRVPMKTNAQDTVDYEAFFTPARISLLGLSDSKPLTSLASMLRVVDDVEDVPGMKFALALRWREDAYVGLSAEALLWARLSKMDFLMALPWLSQTKWTWDDVRDLRLPFWLDDTAKLREKTEQVAQSAYAASKDPFDVALYYDSFDWPRNKIADLLTNDFADDRWRTAAIKNAFVLKSKGRYMLAATFFLLGGKIYEAAAMAEAADQTLVLSLLICKLAEADANGPVTKQVLCNMVLSRAKACGDVYLEALAQLLLTGEFPYMTLLTPPTTDMRCGFNTTCTTYWRDMNQSLYAACALVRYDFTRRVYSDADTQLVVALHVKAASRLLAQGLTRSAYRCCSDLLESFGDLTIPEMANVMLQHTKVANVCSQLAAVSERLVRATTESFETKDTSELGPLLANLQEELDAFASVRLADVDDRLRQDLPLVHVLATHVSAARSVTAPLHVFLNTILAGGAPWAALRGAVVWTQYLHIVFARCIEPDSSTIRLASTCIYSALCLALPVATKSLDACCVARLVHVLFPQKELHEMPSDKCYTCHVWRPKKKAPASLRQDLPTLHQVLQQLVGLQPKWPPHKAASSTDEACACVRLFHAAAYHCMAVHAARILGDPDDVLSRQWTRWAASSPRVIAPCSNACCPWRHLTLQLAPSLGNHNQVHDATNKEQLPSPSSIEVIYKSQVPGEAVKSMCFNPEQRSTVVHCNGRFIYRSTAKKPRRDAPLSDLSSLCQLQVNTRFSPPPAFANEMEVSPKMTPANPLSPTPDSRSTSYRPIALTAHPSLSVFCAGTTKGNVDLWRFENPTAPLGSFEHHVPTLNPLTQLAAPRRDVHRIRFENSGHTLGACDNVGFVYLWNLARPGATPTSRTRDFTFLNASSCLASVGASTKKKSLCLWDTLLPPQKALISAPVCHPLGATAVVFSSRHQLLISGGESGGLSVFDVRRQRMLHTVSGAHDSAITTLVLHPRGHSVLSGSATGDIKIWALPLFRELASWLTGKAKPVVATFLGDTTSAFVAPTITGVTDAFATDDFFYTSHSDGSIQRCQVPTLLD</sequence>
<accession>A0A067BZ55</accession>
<keyword evidence="1" id="KW-0853">WD repeat</keyword>
<dbReference type="PANTHER" id="PTHR13950">
    <property type="entry name" value="RABCONNECTIN-RELATED"/>
    <property type="match status" value="1"/>
</dbReference>
<dbReference type="InterPro" id="IPR036322">
    <property type="entry name" value="WD40_repeat_dom_sf"/>
</dbReference>
<keyword evidence="5" id="KW-1185">Reference proteome</keyword>
<dbReference type="VEuPathDB" id="FungiDB:SPRG_10758"/>
<feature type="region of interest" description="Disordered" evidence="2">
    <location>
        <begin position="1575"/>
        <end position="1600"/>
    </location>
</feature>
<dbReference type="PROSITE" id="PS50294">
    <property type="entry name" value="WD_REPEATS_REGION"/>
    <property type="match status" value="1"/>
</dbReference>
<dbReference type="GO" id="GO:0007035">
    <property type="term" value="P:vacuolar acidification"/>
    <property type="evidence" value="ECO:0007669"/>
    <property type="project" value="TreeGrafter"/>
</dbReference>
<dbReference type="EMBL" id="KK583252">
    <property type="protein sequence ID" value="KDO23563.1"/>
    <property type="molecule type" value="Genomic_DNA"/>
</dbReference>
<dbReference type="Pfam" id="PF12234">
    <property type="entry name" value="Rav1p_C"/>
    <property type="match status" value="1"/>
</dbReference>
<dbReference type="InterPro" id="IPR052208">
    <property type="entry name" value="DmX-like/RAVE_component"/>
</dbReference>
<dbReference type="GeneID" id="24132850"/>
<gene>
    <name evidence="4" type="ORF">SPRG_10758</name>
</gene>
<dbReference type="SMART" id="SM00320">
    <property type="entry name" value="WD40"/>
    <property type="match status" value="6"/>
</dbReference>
<feature type="domain" description="RAVE complex protein Rav1 C-terminal" evidence="3">
    <location>
        <begin position="885"/>
        <end position="1087"/>
    </location>
</feature>
<dbReference type="InterPro" id="IPR022033">
    <property type="entry name" value="Rav1p_C"/>
</dbReference>